<keyword evidence="2" id="KW-1185">Reference proteome</keyword>
<accession>A0AA37P118</accession>
<organism evidence="1 2">
    <name type="scientific">Colletotrichum spaethianum</name>
    <dbReference type="NCBI Taxonomy" id="700344"/>
    <lineage>
        <taxon>Eukaryota</taxon>
        <taxon>Fungi</taxon>
        <taxon>Dikarya</taxon>
        <taxon>Ascomycota</taxon>
        <taxon>Pezizomycotina</taxon>
        <taxon>Sordariomycetes</taxon>
        <taxon>Hypocreomycetidae</taxon>
        <taxon>Glomerellales</taxon>
        <taxon>Glomerellaceae</taxon>
        <taxon>Colletotrichum</taxon>
        <taxon>Colletotrichum spaethianum species complex</taxon>
    </lineage>
</organism>
<comment type="caution">
    <text evidence="1">The sequence shown here is derived from an EMBL/GenBank/DDBJ whole genome shotgun (WGS) entry which is preliminary data.</text>
</comment>
<reference evidence="1 2" key="1">
    <citation type="submission" date="2022-03" db="EMBL/GenBank/DDBJ databases">
        <title>Genome data of Colletotrichum spp.</title>
        <authorList>
            <person name="Utami Y.D."/>
            <person name="Hiruma K."/>
        </authorList>
    </citation>
    <scope>NUCLEOTIDE SEQUENCE [LARGE SCALE GENOMIC DNA]</scope>
    <source>
        <strain evidence="1 2">MAFF 239500</strain>
    </source>
</reference>
<evidence type="ECO:0000313" key="2">
    <source>
        <dbReference type="Proteomes" id="UP001055115"/>
    </source>
</evidence>
<dbReference type="AlphaFoldDB" id="A0AA37P118"/>
<dbReference type="EMBL" id="BQXU01000009">
    <property type="protein sequence ID" value="GKT44333.1"/>
    <property type="molecule type" value="Genomic_DNA"/>
</dbReference>
<sequence>MAMMNEKTDADARTQFIKFMARLDPPSDTDDPRLLDDIFHHIVSRDGGEAWLLNFLAPLSKPNPAVSHDFWLVWM</sequence>
<gene>
    <name evidence="1" type="ORF">ColSpa_04514</name>
</gene>
<dbReference type="GeneID" id="73325316"/>
<name>A0AA37P118_9PEZI</name>
<evidence type="ECO:0000313" key="1">
    <source>
        <dbReference type="EMBL" id="GKT44333.1"/>
    </source>
</evidence>
<protein>
    <submittedName>
        <fullName evidence="1">Uncharacterized protein</fullName>
    </submittedName>
</protein>
<dbReference type="Proteomes" id="UP001055115">
    <property type="component" value="Unassembled WGS sequence"/>
</dbReference>
<dbReference type="RefSeq" id="XP_049126683.1">
    <property type="nucleotide sequence ID" value="XM_049270726.1"/>
</dbReference>
<proteinExistence type="predicted"/>